<keyword evidence="15" id="KW-1185">Reference proteome</keyword>
<dbReference type="GO" id="GO:0016407">
    <property type="term" value="F:acetyltransferase activity"/>
    <property type="evidence" value="ECO:0007669"/>
    <property type="project" value="TreeGrafter"/>
</dbReference>
<organism evidence="14 15">
    <name type="scientific">Phakopsora pachyrhizi</name>
    <name type="common">Asian soybean rust disease fungus</name>
    <dbReference type="NCBI Taxonomy" id="170000"/>
    <lineage>
        <taxon>Eukaryota</taxon>
        <taxon>Fungi</taxon>
        <taxon>Dikarya</taxon>
        <taxon>Basidiomycota</taxon>
        <taxon>Pucciniomycotina</taxon>
        <taxon>Pucciniomycetes</taxon>
        <taxon>Pucciniales</taxon>
        <taxon>Phakopsoraceae</taxon>
        <taxon>Phakopsora</taxon>
    </lineage>
</organism>
<evidence type="ECO:0000256" key="1">
    <source>
        <dbReference type="ARBA" id="ARBA00001938"/>
    </source>
</evidence>
<dbReference type="InterPro" id="IPR004167">
    <property type="entry name" value="PSBD"/>
</dbReference>
<dbReference type="Gene3D" id="2.40.50.100">
    <property type="match status" value="1"/>
</dbReference>
<keyword evidence="7" id="KW-0496">Mitochondrion</keyword>
<feature type="domain" description="Peripheral subunit-binding (PSBD)" evidence="13">
    <location>
        <begin position="230"/>
        <end position="267"/>
    </location>
</feature>
<evidence type="ECO:0000256" key="2">
    <source>
        <dbReference type="ARBA" id="ARBA00004305"/>
    </source>
</evidence>
<dbReference type="CDD" id="cd06849">
    <property type="entry name" value="lipoyl_domain"/>
    <property type="match status" value="1"/>
</dbReference>
<proteinExistence type="inferred from homology"/>
<evidence type="ECO:0000256" key="4">
    <source>
        <dbReference type="ARBA" id="ARBA00022679"/>
    </source>
</evidence>
<evidence type="ECO:0000256" key="10">
    <source>
        <dbReference type="RuleBase" id="RU003423"/>
    </source>
</evidence>
<comment type="similarity">
    <text evidence="3 10">Belongs to the 2-oxoacid dehydrogenase family.</text>
</comment>
<dbReference type="PROSITE" id="PS51826">
    <property type="entry name" value="PSBD"/>
    <property type="match status" value="1"/>
</dbReference>
<dbReference type="Gene3D" id="3.30.559.10">
    <property type="entry name" value="Chloramphenicol acetyltransferase-like domain"/>
    <property type="match status" value="1"/>
</dbReference>
<feature type="domain" description="Lipoyl-binding" evidence="12">
    <location>
        <begin position="91"/>
        <end position="166"/>
    </location>
</feature>
<dbReference type="GO" id="GO:0005759">
    <property type="term" value="C:mitochondrial matrix"/>
    <property type="evidence" value="ECO:0007669"/>
    <property type="project" value="UniProtKB-SubCell"/>
</dbReference>
<evidence type="ECO:0000256" key="8">
    <source>
        <dbReference type="ARBA" id="ARBA00023315"/>
    </source>
</evidence>
<keyword evidence="4 10" id="KW-0808">Transferase</keyword>
<dbReference type="GO" id="GO:0043754">
    <property type="term" value="F:dihydrolipoamide branched chain acyltransferase activity"/>
    <property type="evidence" value="ECO:0007669"/>
    <property type="project" value="UniProtKB-EC"/>
</dbReference>
<dbReference type="FunFam" id="4.10.320.10:FF:000002">
    <property type="entry name" value="Dihydrolipoamide acetyltransferase component of pyruvate dehydrogenase complex"/>
    <property type="match status" value="1"/>
</dbReference>
<evidence type="ECO:0000256" key="3">
    <source>
        <dbReference type="ARBA" id="ARBA00007317"/>
    </source>
</evidence>
<dbReference type="SUPFAM" id="SSF52777">
    <property type="entry name" value="CoA-dependent acyltransferases"/>
    <property type="match status" value="1"/>
</dbReference>
<dbReference type="GO" id="GO:0005829">
    <property type="term" value="C:cytosol"/>
    <property type="evidence" value="ECO:0007669"/>
    <property type="project" value="UniProtKB-ARBA"/>
</dbReference>
<dbReference type="PANTHER" id="PTHR43178:SF5">
    <property type="entry name" value="LIPOAMIDE ACYLTRANSFERASE COMPONENT OF BRANCHED-CHAIN ALPHA-KETO ACID DEHYDROGENASE COMPLEX, MITOCHONDRIAL"/>
    <property type="match status" value="1"/>
</dbReference>
<protein>
    <recommendedName>
        <fullName evidence="10">Dihydrolipoamide acetyltransferase component of pyruvate dehydrogenase complex</fullName>
        <ecNumber evidence="10">2.3.1.-</ecNumber>
    </recommendedName>
</protein>
<name>A0AAV0BJB6_PHAPC</name>
<gene>
    <name evidence="14" type="ORF">PPACK8108_LOCUS21064</name>
</gene>
<dbReference type="InterPro" id="IPR001078">
    <property type="entry name" value="2-oxoacid_DH_actylTfrase"/>
</dbReference>
<dbReference type="Pfam" id="PF00364">
    <property type="entry name" value="Biotin_lipoyl"/>
    <property type="match status" value="1"/>
</dbReference>
<feature type="compositionally biased region" description="Basic and acidic residues" evidence="11">
    <location>
        <begin position="200"/>
        <end position="209"/>
    </location>
</feature>
<comment type="catalytic activity">
    <reaction evidence="9">
        <text>N(6)-[(R)-dihydrolipoyl]-L-lysyl-[protein] + 2-methylpropanoyl-CoA = N(6)-[(R)-S(8)-2-methylpropanoyldihydrolipoyl]-L-lysyl-[protein] + CoA</text>
        <dbReference type="Rhea" id="RHEA:18865"/>
        <dbReference type="Rhea" id="RHEA-COMP:10475"/>
        <dbReference type="Rhea" id="RHEA-COMP:10497"/>
        <dbReference type="ChEBI" id="CHEBI:57287"/>
        <dbReference type="ChEBI" id="CHEBI:57338"/>
        <dbReference type="ChEBI" id="CHEBI:83100"/>
        <dbReference type="ChEBI" id="CHEBI:83142"/>
        <dbReference type="EC" id="2.3.1.168"/>
    </reaction>
    <physiologicalReaction direction="left-to-right" evidence="9">
        <dbReference type="Rhea" id="RHEA:18866"/>
    </physiologicalReaction>
</comment>
<dbReference type="InterPro" id="IPR011053">
    <property type="entry name" value="Single_hybrid_motif"/>
</dbReference>
<comment type="caution">
    <text evidence="14">The sequence shown here is derived from an EMBL/GenBank/DDBJ whole genome shotgun (WGS) entry which is preliminary data.</text>
</comment>
<sequence length="573" mass="64128">MVLPLRLLPQRATYLIKKQQSSGLRNFQRLPRSGNISSIISTHQPIVSTSRTIVRSHRPDHHNQHCQSHQRKYSDDGRTKATVRTSDGKLLKPFLLADIGEGITGCEIVEWLVKPGQKVSEFDPIAEVQSDKATVQITSPFDGMVERILGKVGEVIKVGEPLCMIIVEADEGDNSLNELKKNKEQQEKAQASDEEIASGNDREMRENCRDRSDRTITLEPDDPLTGRLIHSTPAVRRLAKEHQIQLRNVTGTGKDGRITKEDVLNFMESVQYKSILSPTVGTTATTEIETIQFSSVAQTKKVSLGPVRLAMFRAMSQTLKIPHFGYYEEIDVTELEKLRKNLSNSNSSSRIDEPRIRITLLALFVKIMAVSMRENEIFRSTLSTVSTTTDQSPFFVQRESCDISIAVSSRVGLLTPLIPCVESKSIVQIAEHILRLREFIEGWEFEDKIPKIPEELGGNRSGTITLSNIGIIGGTYTHPLIPPTGQLAIAGIGSMAIKPGYRPEDMELAKRIALKGGHETEGNEHQLKISPRLKINFSFTADHRVVEGTELARLVLRFKELCERPEKLIEKMV</sequence>
<evidence type="ECO:0000313" key="14">
    <source>
        <dbReference type="EMBL" id="CAH7686419.1"/>
    </source>
</evidence>
<evidence type="ECO:0000313" key="15">
    <source>
        <dbReference type="Proteomes" id="UP001153365"/>
    </source>
</evidence>
<feature type="compositionally biased region" description="Basic and acidic residues" evidence="11">
    <location>
        <begin position="182"/>
        <end position="191"/>
    </location>
</feature>
<dbReference type="InterPro" id="IPR000089">
    <property type="entry name" value="Biotin_lipoyl"/>
</dbReference>
<dbReference type="PROSITE" id="PS00189">
    <property type="entry name" value="LIPOYL"/>
    <property type="match status" value="1"/>
</dbReference>
<evidence type="ECO:0000259" key="13">
    <source>
        <dbReference type="PROSITE" id="PS51826"/>
    </source>
</evidence>
<keyword evidence="8 10" id="KW-0012">Acyltransferase</keyword>
<dbReference type="SUPFAM" id="SSF51230">
    <property type="entry name" value="Single hybrid motif"/>
    <property type="match status" value="1"/>
</dbReference>
<evidence type="ECO:0000256" key="11">
    <source>
        <dbReference type="SAM" id="MobiDB-lite"/>
    </source>
</evidence>
<evidence type="ECO:0000256" key="6">
    <source>
        <dbReference type="ARBA" id="ARBA00022946"/>
    </source>
</evidence>
<dbReference type="PROSITE" id="PS50968">
    <property type="entry name" value="BIOTINYL_LIPOYL"/>
    <property type="match status" value="1"/>
</dbReference>
<evidence type="ECO:0000256" key="7">
    <source>
        <dbReference type="ARBA" id="ARBA00023128"/>
    </source>
</evidence>
<accession>A0AAV0BJB6</accession>
<dbReference type="EC" id="2.3.1.-" evidence="10"/>
<dbReference type="InterPro" id="IPR036625">
    <property type="entry name" value="E3-bd_dom_sf"/>
</dbReference>
<dbReference type="SUPFAM" id="SSF47005">
    <property type="entry name" value="Peripheral subunit-binding domain of 2-oxo acid dehydrogenase complex"/>
    <property type="match status" value="1"/>
</dbReference>
<dbReference type="EMBL" id="CALTRL010005790">
    <property type="protein sequence ID" value="CAH7686419.1"/>
    <property type="molecule type" value="Genomic_DNA"/>
</dbReference>
<dbReference type="GO" id="GO:0031405">
    <property type="term" value="F:lipoic acid binding"/>
    <property type="evidence" value="ECO:0007669"/>
    <property type="project" value="TreeGrafter"/>
</dbReference>
<evidence type="ECO:0000256" key="9">
    <source>
        <dbReference type="ARBA" id="ARBA00051775"/>
    </source>
</evidence>
<dbReference type="Proteomes" id="UP001153365">
    <property type="component" value="Unassembled WGS sequence"/>
</dbReference>
<dbReference type="Pfam" id="PF00198">
    <property type="entry name" value="2-oxoacid_dh"/>
    <property type="match status" value="1"/>
</dbReference>
<reference evidence="14" key="1">
    <citation type="submission" date="2022-06" db="EMBL/GenBank/DDBJ databases">
        <authorList>
            <consortium name="SYNGENTA / RWTH Aachen University"/>
        </authorList>
    </citation>
    <scope>NUCLEOTIDE SEQUENCE</scope>
</reference>
<comment type="cofactor">
    <cofactor evidence="1 10">
        <name>(R)-lipoate</name>
        <dbReference type="ChEBI" id="CHEBI:83088"/>
    </cofactor>
</comment>
<comment type="subcellular location">
    <subcellularLocation>
        <location evidence="2">Mitochondrion matrix</location>
    </subcellularLocation>
</comment>
<dbReference type="Gene3D" id="4.10.320.10">
    <property type="entry name" value="E3-binding domain"/>
    <property type="match status" value="1"/>
</dbReference>
<dbReference type="PANTHER" id="PTHR43178">
    <property type="entry name" value="DIHYDROLIPOAMIDE ACETYLTRANSFERASE COMPONENT OF PYRUVATE DEHYDROGENASE COMPLEX"/>
    <property type="match status" value="1"/>
</dbReference>
<dbReference type="GO" id="GO:0045333">
    <property type="term" value="P:cellular respiration"/>
    <property type="evidence" value="ECO:0007669"/>
    <property type="project" value="UniProtKB-ARBA"/>
</dbReference>
<dbReference type="InterPro" id="IPR050743">
    <property type="entry name" value="2-oxoacid_DH_E2_comp"/>
</dbReference>
<dbReference type="Pfam" id="PF02817">
    <property type="entry name" value="E3_binding"/>
    <property type="match status" value="1"/>
</dbReference>
<dbReference type="InterPro" id="IPR003016">
    <property type="entry name" value="2-oxoA_DH_lipoyl-BS"/>
</dbReference>
<keyword evidence="6" id="KW-0809">Transit peptide</keyword>
<keyword evidence="5 10" id="KW-0450">Lipoyl</keyword>
<feature type="region of interest" description="Disordered" evidence="11">
    <location>
        <begin position="182"/>
        <end position="209"/>
    </location>
</feature>
<feature type="region of interest" description="Disordered" evidence="11">
    <location>
        <begin position="57"/>
        <end position="79"/>
    </location>
</feature>
<evidence type="ECO:0000256" key="5">
    <source>
        <dbReference type="ARBA" id="ARBA00022823"/>
    </source>
</evidence>
<dbReference type="FunFam" id="2.40.50.100:FF:000013">
    <property type="entry name" value="Dihydrolipoamide acetyltransferase component of pyruvate dehydrogenase complex"/>
    <property type="match status" value="1"/>
</dbReference>
<dbReference type="AlphaFoldDB" id="A0AAV0BJB6"/>
<dbReference type="InterPro" id="IPR023213">
    <property type="entry name" value="CAT-like_dom_sf"/>
</dbReference>
<evidence type="ECO:0000259" key="12">
    <source>
        <dbReference type="PROSITE" id="PS50968"/>
    </source>
</evidence>